<keyword evidence="1" id="KW-0521">NADP</keyword>
<dbReference type="InterPro" id="IPR036291">
    <property type="entry name" value="NAD(P)-bd_dom_sf"/>
</dbReference>
<reference evidence="3 4" key="1">
    <citation type="submission" date="2016-10" db="EMBL/GenBank/DDBJ databases">
        <authorList>
            <person name="de Groot N.N."/>
        </authorList>
    </citation>
    <scope>NUCLEOTIDE SEQUENCE [LARGE SCALE GENOMIC DNA]</scope>
    <source>
        <strain evidence="3 4">MON 2.2</strain>
    </source>
</reference>
<evidence type="ECO:0000256" key="1">
    <source>
        <dbReference type="ARBA" id="ARBA00022857"/>
    </source>
</evidence>
<evidence type="ECO:0000259" key="2">
    <source>
        <dbReference type="SMART" id="SM00829"/>
    </source>
</evidence>
<dbReference type="OrthoDB" id="9801186at2"/>
<dbReference type="RefSeq" id="WP_090596308.1">
    <property type="nucleotide sequence ID" value="NZ_LT629688.1"/>
</dbReference>
<dbReference type="SMART" id="SM00829">
    <property type="entry name" value="PKS_ER"/>
    <property type="match status" value="1"/>
</dbReference>
<dbReference type="InterPro" id="IPR011032">
    <property type="entry name" value="GroES-like_sf"/>
</dbReference>
<dbReference type="Gene3D" id="3.40.50.720">
    <property type="entry name" value="NAD(P)-binding Rossmann-like Domain"/>
    <property type="match status" value="1"/>
</dbReference>
<dbReference type="GO" id="GO:0016491">
    <property type="term" value="F:oxidoreductase activity"/>
    <property type="evidence" value="ECO:0007669"/>
    <property type="project" value="InterPro"/>
</dbReference>
<evidence type="ECO:0000313" key="4">
    <source>
        <dbReference type="Proteomes" id="UP000198546"/>
    </source>
</evidence>
<dbReference type="InterPro" id="IPR051603">
    <property type="entry name" value="Zinc-ADH_QOR/CCCR"/>
</dbReference>
<evidence type="ECO:0000313" key="3">
    <source>
        <dbReference type="EMBL" id="SDD46841.1"/>
    </source>
</evidence>
<gene>
    <name evidence="3" type="ORF">SAMN04489747_1007</name>
</gene>
<dbReference type="InterPro" id="IPR013154">
    <property type="entry name" value="ADH-like_N"/>
</dbReference>
<organism evidence="3 4">
    <name type="scientific">Auraticoccus monumenti</name>
    <dbReference type="NCBI Taxonomy" id="675864"/>
    <lineage>
        <taxon>Bacteria</taxon>
        <taxon>Bacillati</taxon>
        <taxon>Actinomycetota</taxon>
        <taxon>Actinomycetes</taxon>
        <taxon>Propionibacteriales</taxon>
        <taxon>Propionibacteriaceae</taxon>
        <taxon>Auraticoccus</taxon>
    </lineage>
</organism>
<dbReference type="InterPro" id="IPR020843">
    <property type="entry name" value="ER"/>
</dbReference>
<dbReference type="AlphaFoldDB" id="A0A1G6V003"/>
<dbReference type="Proteomes" id="UP000198546">
    <property type="component" value="Chromosome i"/>
</dbReference>
<accession>A0A1G6V003</accession>
<keyword evidence="4" id="KW-1185">Reference proteome</keyword>
<dbReference type="EMBL" id="LT629688">
    <property type="protein sequence ID" value="SDD46841.1"/>
    <property type="molecule type" value="Genomic_DNA"/>
</dbReference>
<dbReference type="SUPFAM" id="SSF51735">
    <property type="entry name" value="NAD(P)-binding Rossmann-fold domains"/>
    <property type="match status" value="1"/>
</dbReference>
<dbReference type="CDD" id="cd05289">
    <property type="entry name" value="MDR_like_2"/>
    <property type="match status" value="1"/>
</dbReference>
<feature type="domain" description="Enoyl reductase (ER)" evidence="2">
    <location>
        <begin position="13"/>
        <end position="308"/>
    </location>
</feature>
<name>A0A1G6V003_9ACTN</name>
<sequence length="310" mass="32858">MDAVRRIEYDRFGDPTRLRLADFTPRAPRRGEVQVRVAAAAANAMDWKIRRGDMRWATGRRLPRGVGQDLAGTVLQIGPGVEELAVGEAVFGAAGMAAGAFAEVVVVKTGNLARKPDGLSFEQAAALPVVGLTALQALDRGEIHAGRRVFVNGALGGVGQAAVQLARARGALVSGSVRDVGSPAITRTGMETVVGFDVDPDAFDREFDLVLDTAGTLPLTTTLRLLAPGGRALDIVPTPAKVLHSLRHRQYRLHMGRLNERDLQVLARHVTSGALDLAIARTVTLEDAIPALSELELEGTPKGGKLVIVP</sequence>
<dbReference type="PANTHER" id="PTHR44154:SF1">
    <property type="entry name" value="QUINONE OXIDOREDUCTASE"/>
    <property type="match status" value="1"/>
</dbReference>
<dbReference type="Pfam" id="PF08240">
    <property type="entry name" value="ADH_N"/>
    <property type="match status" value="1"/>
</dbReference>
<dbReference type="SUPFAM" id="SSF50129">
    <property type="entry name" value="GroES-like"/>
    <property type="match status" value="1"/>
</dbReference>
<dbReference type="Gene3D" id="3.90.180.10">
    <property type="entry name" value="Medium-chain alcohol dehydrogenases, catalytic domain"/>
    <property type="match status" value="1"/>
</dbReference>
<protein>
    <submittedName>
        <fullName evidence="3">NADPH:quinone reductase</fullName>
    </submittedName>
</protein>
<dbReference type="PANTHER" id="PTHR44154">
    <property type="entry name" value="QUINONE OXIDOREDUCTASE"/>
    <property type="match status" value="1"/>
</dbReference>
<proteinExistence type="predicted"/>
<dbReference type="STRING" id="675864.SAMN04489747_1007"/>
<dbReference type="Pfam" id="PF13602">
    <property type="entry name" value="ADH_zinc_N_2"/>
    <property type="match status" value="1"/>
</dbReference>